<dbReference type="EMBL" id="PKLF01000003">
    <property type="protein sequence ID" value="MBE8611543.1"/>
    <property type="molecule type" value="Genomic_DNA"/>
</dbReference>
<sequence length="175" mass="20125">MHIEAGFRPPFQRQLVNSNGDWRDLRRKSVTFPDTLLAKLADSNYRYLGNPNYRGAFFGTPVDSRILSVINAYLVTPMTEDELALILANRAHFEFRIGVGDWRIDGRIFSRFAIADNWQGEDVTDRVLTPEVFPEGSYRHRLTFSGSTGRIKMTDEHSGGNRYGSIRYLTIRYRG</sequence>
<name>A0A8I0Q2G7_MORMO</name>
<protein>
    <submittedName>
        <fullName evidence="1">Uncharacterized protein</fullName>
    </submittedName>
</protein>
<reference evidence="1" key="1">
    <citation type="submission" date="2017-12" db="EMBL/GenBank/DDBJ databases">
        <title>Genome sequencing and analysis.</title>
        <authorList>
            <person name="Huang Y.-T."/>
        </authorList>
    </citation>
    <scope>NUCLEOTIDE SEQUENCE</scope>
    <source>
        <strain evidence="1">VGH116</strain>
    </source>
</reference>
<accession>A0A8I0Q2G7</accession>
<evidence type="ECO:0000313" key="2">
    <source>
        <dbReference type="Proteomes" id="UP000650477"/>
    </source>
</evidence>
<dbReference type="AlphaFoldDB" id="A0A8I0Q2G7"/>
<organism evidence="1 2">
    <name type="scientific">Morganella morganii</name>
    <name type="common">Proteus morganii</name>
    <dbReference type="NCBI Taxonomy" id="582"/>
    <lineage>
        <taxon>Bacteria</taxon>
        <taxon>Pseudomonadati</taxon>
        <taxon>Pseudomonadota</taxon>
        <taxon>Gammaproteobacteria</taxon>
        <taxon>Enterobacterales</taxon>
        <taxon>Morganellaceae</taxon>
        <taxon>Morganella</taxon>
    </lineage>
</organism>
<gene>
    <name evidence="1" type="ORF">CYG68_03820</name>
</gene>
<dbReference type="RefSeq" id="WP_193829500.1">
    <property type="nucleotide sequence ID" value="NZ_PKLF01000003.1"/>
</dbReference>
<proteinExistence type="predicted"/>
<dbReference type="Proteomes" id="UP000650477">
    <property type="component" value="Unassembled WGS sequence"/>
</dbReference>
<comment type="caution">
    <text evidence="1">The sequence shown here is derived from an EMBL/GenBank/DDBJ whole genome shotgun (WGS) entry which is preliminary data.</text>
</comment>
<evidence type="ECO:0000313" key="1">
    <source>
        <dbReference type="EMBL" id="MBE8611543.1"/>
    </source>
</evidence>